<dbReference type="OrthoDB" id="5297549at2759"/>
<comment type="similarity">
    <text evidence="1">Belongs to the asteroid family.</text>
</comment>
<dbReference type="PANTHER" id="PTHR15665:SF1">
    <property type="entry name" value="PROTEIN ASTEROID HOMOLOG 1"/>
    <property type="match status" value="1"/>
</dbReference>
<dbReference type="Gene3D" id="3.40.50.1010">
    <property type="entry name" value="5'-nuclease"/>
    <property type="match status" value="1"/>
</dbReference>
<dbReference type="RefSeq" id="XP_001938899.2">
    <property type="nucleotide sequence ID" value="XM_001938864.2"/>
</dbReference>
<dbReference type="InterPro" id="IPR029060">
    <property type="entry name" value="PIN-like_dom_sf"/>
</dbReference>
<name>A0A2W1I2C9_9PLEO</name>
<protein>
    <submittedName>
        <fullName evidence="3">XPG-I-2 domain containing protein</fullName>
    </submittedName>
</protein>
<reference evidence="3 4" key="1">
    <citation type="journal article" date="2018" name="BMC Genomics">
        <title>Comparative genomics of the wheat fungal pathogen Pyrenophora tritici-repentis reveals chromosomal variations and genome plasticity.</title>
        <authorList>
            <person name="Moolhuijzen P."/>
            <person name="See P.T."/>
            <person name="Hane J.K."/>
            <person name="Shi G."/>
            <person name="Liu Z."/>
            <person name="Oliver R.P."/>
            <person name="Moffat C.S."/>
        </authorList>
    </citation>
    <scope>NUCLEOTIDE SEQUENCE [LARGE SCALE GENOMIC DNA]</scope>
    <source>
        <strain evidence="3">M4</strain>
    </source>
</reference>
<evidence type="ECO:0000313" key="4">
    <source>
        <dbReference type="Proteomes" id="UP000245464"/>
    </source>
</evidence>
<dbReference type="SUPFAM" id="SSF88723">
    <property type="entry name" value="PIN domain-like"/>
    <property type="match status" value="1"/>
</dbReference>
<gene>
    <name evidence="3" type="ORF">PtrM4_146580</name>
</gene>
<proteinExistence type="inferred from homology"/>
<accession>A0A2W1I2C9</accession>
<organism evidence="3 4">
    <name type="scientific">Pyrenophora tritici-repentis</name>
    <dbReference type="NCBI Taxonomy" id="45151"/>
    <lineage>
        <taxon>Eukaryota</taxon>
        <taxon>Fungi</taxon>
        <taxon>Dikarya</taxon>
        <taxon>Ascomycota</taxon>
        <taxon>Pezizomycotina</taxon>
        <taxon>Dothideomycetes</taxon>
        <taxon>Pleosporomycetidae</taxon>
        <taxon>Pleosporales</taxon>
        <taxon>Pleosporineae</taxon>
        <taxon>Pleosporaceae</taxon>
        <taxon>Pyrenophora</taxon>
    </lineage>
</organism>
<evidence type="ECO:0000313" key="3">
    <source>
        <dbReference type="EMBL" id="KAF7566338.1"/>
    </source>
</evidence>
<evidence type="ECO:0000256" key="1">
    <source>
        <dbReference type="ARBA" id="ARBA00007398"/>
    </source>
</evidence>
<dbReference type="InterPro" id="IPR039436">
    <property type="entry name" value="Asteroid_dom"/>
</dbReference>
<dbReference type="CDD" id="cd18675">
    <property type="entry name" value="PIN_SpAst1-like"/>
    <property type="match status" value="1"/>
</dbReference>
<dbReference type="InterPro" id="IPR026832">
    <property type="entry name" value="Asteroid"/>
</dbReference>
<dbReference type="EMBL" id="NQIK02000009">
    <property type="protein sequence ID" value="KAF7566338.1"/>
    <property type="molecule type" value="Genomic_DNA"/>
</dbReference>
<comment type="caution">
    <text evidence="3">The sequence shown here is derived from an EMBL/GenBank/DDBJ whole genome shotgun (WGS) entry which is preliminary data.</text>
</comment>
<sequence>MGIQGLARRLEPYATRYSPKQLHGYSAVIDGPALAYYAHRLALATCASAARIPSYSDINAEAIRWLKSLESININVAAIFFDGALPESKRVERLSRTEHNNRRVQQLRKTYAGITCPIPTYLGAISYAFLAPALREALQASNFSDKTHVVPGEADDWCALHAKDNARSIIFTSDSDLVLYDYCVDTLIVFLHDADISADLKAYSPGEIREKLQLSSLVPFAFVVNEGPQNTAQKLPRLAQDVNLDSAQYMEFSNRYVAQVAASVSVSDKSGSPVDLPQLDVRTSEFVHQVLEGAQNPLVYMPLLVEDPDLASAWNSGCDIRKLAYSLLAPSNMVVLEYRRKAQGIAAQEMPTYQAGDVPAPVAELEQQVSMLAEWAALKEIGPTLFWPLFALSLVLAEGKSPPTTDLVLRIVNGVFDETWAFVHLAARIQAALYSLRMFGQIAKVWLLLNPTPGTKLYDLLSSLDKHMENLPPMPELFGVPGQAKRVLAKHEELESLVDEIYKSVGIELPTEIISNKKKKRQAREADRKKRKAEQRQQMANANTGS</sequence>
<feature type="region of interest" description="Disordered" evidence="2">
    <location>
        <begin position="516"/>
        <end position="546"/>
    </location>
</feature>
<dbReference type="Pfam" id="PF12813">
    <property type="entry name" value="XPG_I_2"/>
    <property type="match status" value="1"/>
</dbReference>
<feature type="compositionally biased region" description="Polar residues" evidence="2">
    <location>
        <begin position="536"/>
        <end position="546"/>
    </location>
</feature>
<dbReference type="KEGG" id="ptrr:6346853"/>
<dbReference type="Proteomes" id="UP000245464">
    <property type="component" value="Chromosome 9"/>
</dbReference>
<evidence type="ECO:0000256" key="2">
    <source>
        <dbReference type="SAM" id="MobiDB-lite"/>
    </source>
</evidence>
<dbReference type="GeneID" id="6346853"/>
<dbReference type="PANTHER" id="PTHR15665">
    <property type="entry name" value="ASTEROID PROTEIN"/>
    <property type="match status" value="1"/>
</dbReference>
<dbReference type="AlphaFoldDB" id="A0A2W1I2C9"/>